<dbReference type="GO" id="GO:0004497">
    <property type="term" value="F:monooxygenase activity"/>
    <property type="evidence" value="ECO:0007669"/>
    <property type="project" value="UniProtKB-KW"/>
</dbReference>
<keyword evidence="9" id="KW-1185">Reference proteome</keyword>
<dbReference type="Proteomes" id="UP000078397">
    <property type="component" value="Unassembled WGS sequence"/>
</dbReference>
<dbReference type="RefSeq" id="XP_018137338.1">
    <property type="nucleotide sequence ID" value="XM_018288756.1"/>
</dbReference>
<dbReference type="GeneID" id="28852750"/>
<comment type="caution">
    <text evidence="8">The sequence shown here is derived from an EMBL/GenBank/DDBJ whole genome shotgun (WGS) entry which is preliminary data.</text>
</comment>
<accession>A0A179F1H2</accession>
<protein>
    <submittedName>
        <fullName evidence="8">FAD binding domain-containing protein</fullName>
    </submittedName>
</protein>
<keyword evidence="5" id="KW-0560">Oxidoreductase</keyword>
<evidence type="ECO:0000259" key="7">
    <source>
        <dbReference type="Pfam" id="PF01494"/>
    </source>
</evidence>
<evidence type="ECO:0000313" key="8">
    <source>
        <dbReference type="EMBL" id="OAQ59314.1"/>
    </source>
</evidence>
<dbReference type="InterPro" id="IPR050562">
    <property type="entry name" value="FAD_mOase_fung"/>
</dbReference>
<name>A0A179F1H2_METCM</name>
<dbReference type="EMBL" id="LSBJ02000011">
    <property type="protein sequence ID" value="OAQ59314.1"/>
    <property type="molecule type" value="Genomic_DNA"/>
</dbReference>
<evidence type="ECO:0000256" key="4">
    <source>
        <dbReference type="ARBA" id="ARBA00022827"/>
    </source>
</evidence>
<evidence type="ECO:0000256" key="6">
    <source>
        <dbReference type="ARBA" id="ARBA00023033"/>
    </source>
</evidence>
<sequence length="472" mass="52710">MSDSKSSFRVIVVGAGVSGLAAAHALQKAGIDHVVLERRSVVAPPEGASIAMYPHGSRILHQFGCLDAIKKHCNPPGRWVARLPSGKAIANNGVFRVLEKNHGSGLLLIERRQFLQELYDTLPDKSTIKTGRAIKDIKQDDKGVEVILNDGEIERGDLVLGCDGVYSTVRSIMWDHANASTPGLISVKEKLTIRADWKCLVVMTNEVPELGRRDLTVVHNKDYSHMFTMTEKHGYFFVFFRLDKPCTWPNRPRYTDQDAQELADRIANHPISDTVVFGEVWKRRIRANVVNLEEGVLDHWFHGRIALAGDSVHKVTPNMAFGGNSGIESIAVLVNHLRRMLLETNQSKLTADLLEQTLAAYQGERVDRMKQIMEFSGEITRVQAWHTAKDKFMANWLVPLLPDSFFGDQLGRLIAGAPKLDFVDAEDFPSGNMRWKDAINVASLQPQKEGYSPPSRLGWASAMAAFIMVVYM</sequence>
<dbReference type="OrthoDB" id="2431938at2759"/>
<dbReference type="Pfam" id="PF01494">
    <property type="entry name" value="FAD_binding_3"/>
    <property type="match status" value="1"/>
</dbReference>
<evidence type="ECO:0000256" key="3">
    <source>
        <dbReference type="ARBA" id="ARBA00022630"/>
    </source>
</evidence>
<evidence type="ECO:0000256" key="5">
    <source>
        <dbReference type="ARBA" id="ARBA00023002"/>
    </source>
</evidence>
<dbReference type="PANTHER" id="PTHR47356:SF2">
    <property type="entry name" value="FAD-BINDING DOMAIN-CONTAINING PROTEIN-RELATED"/>
    <property type="match status" value="1"/>
</dbReference>
<keyword evidence="6" id="KW-0503">Monooxygenase</keyword>
<comment type="cofactor">
    <cofactor evidence="1">
        <name>FAD</name>
        <dbReference type="ChEBI" id="CHEBI:57692"/>
    </cofactor>
</comment>
<dbReference type="InterPro" id="IPR002938">
    <property type="entry name" value="FAD-bd"/>
</dbReference>
<dbReference type="PANTHER" id="PTHR47356">
    <property type="entry name" value="FAD-DEPENDENT MONOOXYGENASE ASQG-RELATED"/>
    <property type="match status" value="1"/>
</dbReference>
<feature type="domain" description="FAD-binding" evidence="7">
    <location>
        <begin position="9"/>
        <end position="376"/>
    </location>
</feature>
<proteinExistence type="inferred from homology"/>
<comment type="similarity">
    <text evidence="2">Belongs to the paxM FAD-dependent monooxygenase family.</text>
</comment>
<dbReference type="KEGG" id="pchm:VFPPC_10376"/>
<dbReference type="PRINTS" id="PR00420">
    <property type="entry name" value="RNGMNOXGNASE"/>
</dbReference>
<evidence type="ECO:0000313" key="9">
    <source>
        <dbReference type="Proteomes" id="UP000078397"/>
    </source>
</evidence>
<keyword evidence="4" id="KW-0274">FAD</keyword>
<dbReference type="STRING" id="1380566.A0A179F1H2"/>
<gene>
    <name evidence="8" type="ORF">VFPPC_10376</name>
</gene>
<dbReference type="AlphaFoldDB" id="A0A179F1H2"/>
<organism evidence="8 9">
    <name type="scientific">Pochonia chlamydosporia 170</name>
    <dbReference type="NCBI Taxonomy" id="1380566"/>
    <lineage>
        <taxon>Eukaryota</taxon>
        <taxon>Fungi</taxon>
        <taxon>Dikarya</taxon>
        <taxon>Ascomycota</taxon>
        <taxon>Pezizomycotina</taxon>
        <taxon>Sordariomycetes</taxon>
        <taxon>Hypocreomycetidae</taxon>
        <taxon>Hypocreales</taxon>
        <taxon>Clavicipitaceae</taxon>
        <taxon>Pochonia</taxon>
    </lineage>
</organism>
<keyword evidence="3" id="KW-0285">Flavoprotein</keyword>
<dbReference type="Gene3D" id="3.50.50.60">
    <property type="entry name" value="FAD/NAD(P)-binding domain"/>
    <property type="match status" value="1"/>
</dbReference>
<dbReference type="GO" id="GO:0071949">
    <property type="term" value="F:FAD binding"/>
    <property type="evidence" value="ECO:0007669"/>
    <property type="project" value="InterPro"/>
</dbReference>
<dbReference type="SUPFAM" id="SSF51905">
    <property type="entry name" value="FAD/NAD(P)-binding domain"/>
    <property type="match status" value="1"/>
</dbReference>
<reference evidence="8 9" key="1">
    <citation type="journal article" date="2016" name="PLoS Pathog.">
        <title>Biosynthesis of antibiotic leucinostatins in bio-control fungus Purpureocillium lilacinum and their inhibition on phytophthora revealed by genome mining.</title>
        <authorList>
            <person name="Wang G."/>
            <person name="Liu Z."/>
            <person name="Lin R."/>
            <person name="Li E."/>
            <person name="Mao Z."/>
            <person name="Ling J."/>
            <person name="Yang Y."/>
            <person name="Yin W.B."/>
            <person name="Xie B."/>
        </authorList>
    </citation>
    <scope>NUCLEOTIDE SEQUENCE [LARGE SCALE GENOMIC DNA]</scope>
    <source>
        <strain evidence="8">170</strain>
    </source>
</reference>
<dbReference type="InterPro" id="IPR036188">
    <property type="entry name" value="FAD/NAD-bd_sf"/>
</dbReference>
<evidence type="ECO:0000256" key="2">
    <source>
        <dbReference type="ARBA" id="ARBA00007992"/>
    </source>
</evidence>
<evidence type="ECO:0000256" key="1">
    <source>
        <dbReference type="ARBA" id="ARBA00001974"/>
    </source>
</evidence>